<name>A0A812KGF4_9DINO</name>
<organism evidence="2 3">
    <name type="scientific">Symbiodinium natans</name>
    <dbReference type="NCBI Taxonomy" id="878477"/>
    <lineage>
        <taxon>Eukaryota</taxon>
        <taxon>Sar</taxon>
        <taxon>Alveolata</taxon>
        <taxon>Dinophyceae</taxon>
        <taxon>Suessiales</taxon>
        <taxon>Symbiodiniaceae</taxon>
        <taxon>Symbiodinium</taxon>
    </lineage>
</organism>
<gene>
    <name evidence="2" type="primary">ssp5</name>
    <name evidence="2" type="ORF">SNAT2548_LOCUS9183</name>
</gene>
<dbReference type="Gene3D" id="1.10.287.1490">
    <property type="match status" value="1"/>
</dbReference>
<keyword evidence="1" id="KW-0175">Coiled coil</keyword>
<accession>A0A812KGF4</accession>
<reference evidence="2" key="1">
    <citation type="submission" date="2021-02" db="EMBL/GenBank/DDBJ databases">
        <authorList>
            <person name="Dougan E. K."/>
            <person name="Rhodes N."/>
            <person name="Thang M."/>
            <person name="Chan C."/>
        </authorList>
    </citation>
    <scope>NUCLEOTIDE SEQUENCE</scope>
</reference>
<comment type="caution">
    <text evidence="2">The sequence shown here is derived from an EMBL/GenBank/DDBJ whole genome shotgun (WGS) entry which is preliminary data.</text>
</comment>
<evidence type="ECO:0000313" key="2">
    <source>
        <dbReference type="EMBL" id="CAE7229041.1"/>
    </source>
</evidence>
<feature type="coiled-coil region" evidence="1">
    <location>
        <begin position="33"/>
        <end position="92"/>
    </location>
</feature>
<dbReference type="Proteomes" id="UP000604046">
    <property type="component" value="Unassembled WGS sequence"/>
</dbReference>
<keyword evidence="3" id="KW-1185">Reference proteome</keyword>
<evidence type="ECO:0000313" key="3">
    <source>
        <dbReference type="Proteomes" id="UP000604046"/>
    </source>
</evidence>
<sequence>MLLGGEEARKFEVPSKAEVPLTKPSDEYVAALKSEFQAALARALDKASEEKAELQQELASAAAASQEYLRELARNQADMAQLKEAVARLEAKDLDKTAAKESCWAAEKAQLQHELASLAAASQDSAQELARNQAEVAELKEAVARLEVEARCWAAEKAELQRELASTTAASQEYLQQLAGSQAAVAELQEAVARLEAGAQDKTAAQESCWVAEKAELQRELASAAAIFQELARNQADVTELKEAVMRLEADAQDKAAAQESCWAAEKAQLQQDLARAAAAFEECSQELACNQAKVAELQEAVASLQAHVREQHIALLSLQTELHEPKAQVHEVAKKEELWDVSESSQCSPCSARASSSHDAVLPGAVQEIPQQPASSRRAPVITRWQDAGLWGRTKASLQDGRLGQASHGLERKDSLAKDMLRKYIERYGKIPDRADQLTKFAQNMQQCLPFAWARDVLAAA</sequence>
<proteinExistence type="predicted"/>
<evidence type="ECO:0000256" key="1">
    <source>
        <dbReference type="SAM" id="Coils"/>
    </source>
</evidence>
<dbReference type="EMBL" id="CAJNDS010000702">
    <property type="protein sequence ID" value="CAE7229041.1"/>
    <property type="molecule type" value="Genomic_DNA"/>
</dbReference>
<dbReference type="AlphaFoldDB" id="A0A812KGF4"/>
<feature type="coiled-coil region" evidence="1">
    <location>
        <begin position="122"/>
        <end position="308"/>
    </location>
</feature>
<protein>
    <submittedName>
        <fullName evidence="2">Ssp5 protein</fullName>
    </submittedName>
</protein>